<feature type="transmembrane region" description="Helical" evidence="6">
    <location>
        <begin position="89"/>
        <end position="110"/>
    </location>
</feature>
<feature type="transmembrane region" description="Helical" evidence="6">
    <location>
        <begin position="202"/>
        <end position="229"/>
    </location>
</feature>
<dbReference type="RefSeq" id="WP_378615636.1">
    <property type="nucleotide sequence ID" value="NZ_JBHSAX010000022.1"/>
</dbReference>
<evidence type="ECO:0000256" key="6">
    <source>
        <dbReference type="SAM" id="Phobius"/>
    </source>
</evidence>
<feature type="transmembrane region" description="Helical" evidence="6">
    <location>
        <begin position="116"/>
        <end position="137"/>
    </location>
</feature>
<keyword evidence="3 6" id="KW-0812">Transmembrane</keyword>
<comment type="caution">
    <text evidence="8">The sequence shown here is derived from an EMBL/GenBank/DDBJ whole genome shotgun (WGS) entry which is preliminary data.</text>
</comment>
<reference evidence="9" key="1">
    <citation type="journal article" date="2019" name="Int. J. Syst. Evol. Microbiol.">
        <title>The Global Catalogue of Microorganisms (GCM) 10K type strain sequencing project: providing services to taxonomists for standard genome sequencing and annotation.</title>
        <authorList>
            <consortium name="The Broad Institute Genomics Platform"/>
            <consortium name="The Broad Institute Genome Sequencing Center for Infectious Disease"/>
            <person name="Wu L."/>
            <person name="Ma J."/>
        </authorList>
    </citation>
    <scope>NUCLEOTIDE SEQUENCE [LARGE SCALE GENOMIC DNA]</scope>
    <source>
        <strain evidence="9">CGMCC 4.7330</strain>
    </source>
</reference>
<evidence type="ECO:0000256" key="5">
    <source>
        <dbReference type="ARBA" id="ARBA00023136"/>
    </source>
</evidence>
<keyword evidence="9" id="KW-1185">Reference proteome</keyword>
<feature type="domain" description="EamA" evidence="7">
    <location>
        <begin position="26"/>
        <end position="161"/>
    </location>
</feature>
<feature type="transmembrane region" description="Helical" evidence="6">
    <location>
        <begin position="146"/>
        <end position="164"/>
    </location>
</feature>
<dbReference type="InterPro" id="IPR000620">
    <property type="entry name" value="EamA_dom"/>
</dbReference>
<feature type="transmembrane region" description="Helical" evidence="6">
    <location>
        <begin position="170"/>
        <end position="190"/>
    </location>
</feature>
<dbReference type="InterPro" id="IPR037185">
    <property type="entry name" value="EmrE-like"/>
</dbReference>
<organism evidence="8 9">
    <name type="scientific">Nocardia jiangsuensis</name>
    <dbReference type="NCBI Taxonomy" id="1691563"/>
    <lineage>
        <taxon>Bacteria</taxon>
        <taxon>Bacillati</taxon>
        <taxon>Actinomycetota</taxon>
        <taxon>Actinomycetes</taxon>
        <taxon>Mycobacteriales</taxon>
        <taxon>Nocardiaceae</taxon>
        <taxon>Nocardia</taxon>
    </lineage>
</organism>
<feature type="transmembrane region" description="Helical" evidence="6">
    <location>
        <begin position="276"/>
        <end position="293"/>
    </location>
</feature>
<evidence type="ECO:0000256" key="2">
    <source>
        <dbReference type="ARBA" id="ARBA00007362"/>
    </source>
</evidence>
<protein>
    <submittedName>
        <fullName evidence="8">DMT family transporter</fullName>
    </submittedName>
</protein>
<gene>
    <name evidence="8" type="ORF">ACFO0B_26890</name>
</gene>
<dbReference type="InterPro" id="IPR050638">
    <property type="entry name" value="AA-Vitamin_Transporters"/>
</dbReference>
<evidence type="ECO:0000256" key="4">
    <source>
        <dbReference type="ARBA" id="ARBA00022989"/>
    </source>
</evidence>
<sequence>MNGRPTEPAAGGVDQVPVELRARVRSGLALALLSAFSFGVSGPFAKALLDVGWTPAAAVLARLAGAAIVLFVIVALTETGFRQTIRADLASIVLCGVLAIAGVQVCYFSAVQHMPVSVALLLEYLAPVLVVLWVWLVRRRSPSRTAMIGGIIALIGLGLVVDVFSGAELAWAGLAWGLGSAVCQACYFLVADRAETRSSPIVFAASSMVVGAACVGLLGLTGAIAMTFSTRVSPSIAGTEVHWLLPVLVLVLVSGVTAYSTGFLAISRLGATRSSLVALSEVVFAALAAWLLLSQTPTPWQVGGGLLILVGITLSRPGHRGGADPLAERASGPG</sequence>
<keyword evidence="5 6" id="KW-0472">Membrane</keyword>
<accession>A0ABV8E273</accession>
<dbReference type="SUPFAM" id="SSF103481">
    <property type="entry name" value="Multidrug resistance efflux transporter EmrE"/>
    <property type="match status" value="2"/>
</dbReference>
<dbReference type="PANTHER" id="PTHR32322:SF2">
    <property type="entry name" value="EAMA DOMAIN-CONTAINING PROTEIN"/>
    <property type="match status" value="1"/>
</dbReference>
<evidence type="ECO:0000256" key="3">
    <source>
        <dbReference type="ARBA" id="ARBA00022692"/>
    </source>
</evidence>
<feature type="transmembrane region" description="Helical" evidence="6">
    <location>
        <begin position="55"/>
        <end position="77"/>
    </location>
</feature>
<feature type="domain" description="EamA" evidence="7">
    <location>
        <begin position="172"/>
        <end position="314"/>
    </location>
</feature>
<proteinExistence type="inferred from homology"/>
<feature type="transmembrane region" description="Helical" evidence="6">
    <location>
        <begin position="28"/>
        <end position="49"/>
    </location>
</feature>
<evidence type="ECO:0000313" key="9">
    <source>
        <dbReference type="Proteomes" id="UP001595696"/>
    </source>
</evidence>
<dbReference type="PANTHER" id="PTHR32322">
    <property type="entry name" value="INNER MEMBRANE TRANSPORTER"/>
    <property type="match status" value="1"/>
</dbReference>
<evidence type="ECO:0000313" key="8">
    <source>
        <dbReference type="EMBL" id="MFC3965632.1"/>
    </source>
</evidence>
<comment type="similarity">
    <text evidence="2">Belongs to the EamA transporter family.</text>
</comment>
<comment type="subcellular location">
    <subcellularLocation>
        <location evidence="1">Membrane</location>
        <topology evidence="1">Multi-pass membrane protein</topology>
    </subcellularLocation>
</comment>
<keyword evidence="4 6" id="KW-1133">Transmembrane helix</keyword>
<dbReference type="Proteomes" id="UP001595696">
    <property type="component" value="Unassembled WGS sequence"/>
</dbReference>
<evidence type="ECO:0000259" key="7">
    <source>
        <dbReference type="Pfam" id="PF00892"/>
    </source>
</evidence>
<name>A0ABV8E273_9NOCA</name>
<dbReference type="Pfam" id="PF00892">
    <property type="entry name" value="EamA"/>
    <property type="match status" value="2"/>
</dbReference>
<evidence type="ECO:0000256" key="1">
    <source>
        <dbReference type="ARBA" id="ARBA00004141"/>
    </source>
</evidence>
<feature type="transmembrane region" description="Helical" evidence="6">
    <location>
        <begin position="241"/>
        <end position="264"/>
    </location>
</feature>
<dbReference type="EMBL" id="JBHSAX010000022">
    <property type="protein sequence ID" value="MFC3965632.1"/>
    <property type="molecule type" value="Genomic_DNA"/>
</dbReference>